<dbReference type="AlphaFoldDB" id="A0A0F8Y2D8"/>
<organism evidence="2">
    <name type="scientific">marine sediment metagenome</name>
    <dbReference type="NCBI Taxonomy" id="412755"/>
    <lineage>
        <taxon>unclassified sequences</taxon>
        <taxon>metagenomes</taxon>
        <taxon>ecological metagenomes</taxon>
    </lineage>
</organism>
<comment type="caution">
    <text evidence="2">The sequence shown here is derived from an EMBL/GenBank/DDBJ whole genome shotgun (WGS) entry which is preliminary data.</text>
</comment>
<dbReference type="EMBL" id="LAZR01055858">
    <property type="protein sequence ID" value="KKK75453.1"/>
    <property type="molecule type" value="Genomic_DNA"/>
</dbReference>
<reference evidence="2" key="1">
    <citation type="journal article" date="2015" name="Nature">
        <title>Complex archaea that bridge the gap between prokaryotes and eukaryotes.</title>
        <authorList>
            <person name="Spang A."/>
            <person name="Saw J.H."/>
            <person name="Jorgensen S.L."/>
            <person name="Zaremba-Niedzwiedzka K."/>
            <person name="Martijn J."/>
            <person name="Lind A.E."/>
            <person name="van Eijk R."/>
            <person name="Schleper C."/>
            <person name="Guy L."/>
            <person name="Ettema T.J."/>
        </authorList>
    </citation>
    <scope>NUCLEOTIDE SEQUENCE</scope>
</reference>
<protein>
    <submittedName>
        <fullName evidence="2">Uncharacterized protein</fullName>
    </submittedName>
</protein>
<evidence type="ECO:0000313" key="2">
    <source>
        <dbReference type="EMBL" id="KKK75453.1"/>
    </source>
</evidence>
<feature type="region of interest" description="Disordered" evidence="1">
    <location>
        <begin position="121"/>
        <end position="184"/>
    </location>
</feature>
<sequence length="184" mass="20064">MTEDAETPQDAPEKSYLDDVKTVLQQTEELSKGIIDKMMDGTLDQAQGSQQLAQVHNSAAEIGRGYGAHEQAQAYIQDQGQRSGMSDAKIKSFQKRAEKAIKAGQRDESIDADFADALQGRASQPTHVKDVEGKSVKKSYGAMTAAERGQLSSSQRDAIIAREEGRPAPQAGGSSFRRERPRRL</sequence>
<evidence type="ECO:0000256" key="1">
    <source>
        <dbReference type="SAM" id="MobiDB-lite"/>
    </source>
</evidence>
<gene>
    <name evidence="2" type="ORF">LCGC14_2873570</name>
</gene>
<name>A0A0F8Y2D8_9ZZZZ</name>
<proteinExistence type="predicted"/>
<accession>A0A0F8Y2D8</accession>